<evidence type="ECO:0000313" key="3">
    <source>
        <dbReference type="Proteomes" id="UP000034050"/>
    </source>
</evidence>
<dbReference type="STRING" id="1618446.UV61_C0009G0066"/>
<keyword evidence="1" id="KW-1133">Transmembrane helix</keyword>
<evidence type="ECO:0000313" key="2">
    <source>
        <dbReference type="EMBL" id="KKS86539.1"/>
    </source>
</evidence>
<comment type="caution">
    <text evidence="2">The sequence shown here is derived from an EMBL/GenBank/DDBJ whole genome shotgun (WGS) entry which is preliminary data.</text>
</comment>
<gene>
    <name evidence="2" type="ORF">UV61_C0009G0066</name>
</gene>
<proteinExistence type="predicted"/>
<dbReference type="EMBL" id="LCFD01000009">
    <property type="protein sequence ID" value="KKS86539.1"/>
    <property type="molecule type" value="Genomic_DNA"/>
</dbReference>
<reference evidence="2 3" key="1">
    <citation type="journal article" date="2015" name="Nature">
        <title>rRNA introns, odd ribosomes, and small enigmatic genomes across a large radiation of phyla.</title>
        <authorList>
            <person name="Brown C.T."/>
            <person name="Hug L.A."/>
            <person name="Thomas B.C."/>
            <person name="Sharon I."/>
            <person name="Castelle C.J."/>
            <person name="Singh A."/>
            <person name="Wilkins M.J."/>
            <person name="Williams K.H."/>
            <person name="Banfield J.F."/>
        </authorList>
    </citation>
    <scope>NUCLEOTIDE SEQUENCE [LARGE SCALE GENOMIC DNA]</scope>
</reference>
<dbReference type="AlphaFoldDB" id="A0A0G1CM01"/>
<organism evidence="2 3">
    <name type="scientific">Candidatus Gottesmanbacteria bacterium GW2011_GWB1_43_11</name>
    <dbReference type="NCBI Taxonomy" id="1618446"/>
    <lineage>
        <taxon>Bacteria</taxon>
        <taxon>Candidatus Gottesmaniibacteriota</taxon>
    </lineage>
</organism>
<protein>
    <submittedName>
        <fullName evidence="2">Uncharacterized protein</fullName>
    </submittedName>
</protein>
<accession>A0A0G1CM01</accession>
<name>A0A0G1CM01_9BACT</name>
<dbReference type="Proteomes" id="UP000034050">
    <property type="component" value="Unassembled WGS sequence"/>
</dbReference>
<keyword evidence="1" id="KW-0472">Membrane</keyword>
<feature type="transmembrane region" description="Helical" evidence="1">
    <location>
        <begin position="20"/>
        <end position="39"/>
    </location>
</feature>
<evidence type="ECO:0000256" key="1">
    <source>
        <dbReference type="SAM" id="Phobius"/>
    </source>
</evidence>
<keyword evidence="1" id="KW-0812">Transmembrane</keyword>
<sequence length="894" mass="94971">MRRQNKPGLGLSHKYQLGALQLAPLLLITLFAITTFLIAQRLQTERQELRQRAQEQTCMSFTNQTTCNDTAGCSWSLSSIPQTCTGTPPCQSTSCGIEDVTTTVSCSQYSEAECQSQSGCTLVDQTQACPTGAAEAQCPGGCTKTYSTQTCGFLNGVCPTGCTYYPPQTAACVGPQDCLGLTQTACQRAVGEGCSWRNGTTAICTGSRDIYTGCGTPGQTYVTGTTCEGIHTAITGQSCTGTYYTTVGSCTGNIYTPPNPSPSPILQACAETYAGKCVPNTSICNPSTNYGEAGCGANNKCVVETASCQDSGTTNTNACAQDGATYTSGVTICSGNLLKTCSNGGWSTIDCGVTGQTCDVTQNKCVAPENANQPVPPGQGGPNEERVVFVQNQAECTDKYQGCFNPDNLACVPAWNINTGKCCYPPKAYHDTKYQGMTTSHYENVDSNGMCDLTTLSDSGICVHGSCKKEADASYTCIYGEWMPISNGGSCPPEALGRDGCVHGTCKKGENSQDFTCNYGEWMPITSGKCPNDAFITVESQQTQTLPQCYYGVTSCETYPYPYRQTSGACTSSCDGGICCGGPMVNQGICIPGSTKCVNPAFDSDEVAQIKLCKIDGSGYDPQSISKCNEGQVCNLNQKRCVASIISPPEPVCVKGKTKCDAGKKWTCVDGEWMPNANPGGCSGKTVVPKQSSAPPPVVINNPNCPLKNGVADCKQVGSPWSGNTFPGGCTGEDGKTDTSHNKIQQRGCGQAVTSSVLCTYVGQEYCDVGKVTQELYPFSTCAGTNIFHQENIFESEEFSPYLETEYIRGMITKEKIAARLVDGPVSIAGKFTPFGNTEPIPHISLIVGMRDGKYVFNDPYFTAPKYPNFTDTLEDYMTIEINTALGIKPKKKL</sequence>